<proteinExistence type="predicted"/>
<protein>
    <submittedName>
        <fullName evidence="2">Uncharacterized protein</fullName>
    </submittedName>
</protein>
<feature type="transmembrane region" description="Helical" evidence="1">
    <location>
        <begin position="137"/>
        <end position="154"/>
    </location>
</feature>
<keyword evidence="1" id="KW-0472">Membrane</keyword>
<gene>
    <name evidence="2" type="ORF">DFH07DRAFT_956306</name>
</gene>
<name>A0AAD7JHK3_9AGAR</name>
<comment type="caution">
    <text evidence="2">The sequence shown here is derived from an EMBL/GenBank/DDBJ whole genome shotgun (WGS) entry which is preliminary data.</text>
</comment>
<feature type="transmembrane region" description="Helical" evidence="1">
    <location>
        <begin position="91"/>
        <end position="112"/>
    </location>
</feature>
<dbReference type="EMBL" id="JARJLG010000039">
    <property type="protein sequence ID" value="KAJ7764033.1"/>
    <property type="molecule type" value="Genomic_DNA"/>
</dbReference>
<reference evidence="2" key="1">
    <citation type="submission" date="2023-03" db="EMBL/GenBank/DDBJ databases">
        <title>Massive genome expansion in bonnet fungi (Mycena s.s.) driven by repeated elements and novel gene families across ecological guilds.</title>
        <authorList>
            <consortium name="Lawrence Berkeley National Laboratory"/>
            <person name="Harder C.B."/>
            <person name="Miyauchi S."/>
            <person name="Viragh M."/>
            <person name="Kuo A."/>
            <person name="Thoen E."/>
            <person name="Andreopoulos B."/>
            <person name="Lu D."/>
            <person name="Skrede I."/>
            <person name="Drula E."/>
            <person name="Henrissat B."/>
            <person name="Morin E."/>
            <person name="Kohler A."/>
            <person name="Barry K."/>
            <person name="LaButti K."/>
            <person name="Morin E."/>
            <person name="Salamov A."/>
            <person name="Lipzen A."/>
            <person name="Mereny Z."/>
            <person name="Hegedus B."/>
            <person name="Baldrian P."/>
            <person name="Stursova M."/>
            <person name="Weitz H."/>
            <person name="Taylor A."/>
            <person name="Grigoriev I.V."/>
            <person name="Nagy L.G."/>
            <person name="Martin F."/>
            <person name="Kauserud H."/>
        </authorList>
    </citation>
    <scope>NUCLEOTIDE SEQUENCE</scope>
    <source>
        <strain evidence="2">CBHHK188m</strain>
    </source>
</reference>
<dbReference type="Proteomes" id="UP001215280">
    <property type="component" value="Unassembled WGS sequence"/>
</dbReference>
<feature type="transmembrane region" description="Helical" evidence="1">
    <location>
        <begin position="60"/>
        <end position="79"/>
    </location>
</feature>
<organism evidence="2 3">
    <name type="scientific">Mycena maculata</name>
    <dbReference type="NCBI Taxonomy" id="230809"/>
    <lineage>
        <taxon>Eukaryota</taxon>
        <taxon>Fungi</taxon>
        <taxon>Dikarya</taxon>
        <taxon>Basidiomycota</taxon>
        <taxon>Agaricomycotina</taxon>
        <taxon>Agaricomycetes</taxon>
        <taxon>Agaricomycetidae</taxon>
        <taxon>Agaricales</taxon>
        <taxon>Marasmiineae</taxon>
        <taxon>Mycenaceae</taxon>
        <taxon>Mycena</taxon>
    </lineage>
</organism>
<evidence type="ECO:0000313" key="2">
    <source>
        <dbReference type="EMBL" id="KAJ7764033.1"/>
    </source>
</evidence>
<evidence type="ECO:0000313" key="3">
    <source>
        <dbReference type="Proteomes" id="UP001215280"/>
    </source>
</evidence>
<keyword evidence="3" id="KW-1185">Reference proteome</keyword>
<evidence type="ECO:0000256" key="1">
    <source>
        <dbReference type="SAM" id="Phobius"/>
    </source>
</evidence>
<accession>A0AAD7JHK3</accession>
<sequence>MRYKFNSPTYTGYTVIDSLVSTCVQTNSAADPSTYEDVGLCDAILWCVINDMDNGTSAQYAAAATILGFIPTILSMVGTSRDDHLKIHKRFPILALLLSCCNPSTMIAGLVWRTGTPPEDVLLKNHVQIDAYRGGKYMALVIHGAVVAAVGLVIRQALLLGMRGVVSFACPTWFDPLIWVLVGPLTHIVDVITSRWCIEGRDRWSWNLSAVKEVKIRWSWVMRLKDILLTILTLADYIYGTVILSAMQLVGPQPALQIAVVFALPAIFARVVSIFLLELGPNDHKSAARKLTDPLRIPLVRRGLNGGDSVEPVVEGGILAT</sequence>
<keyword evidence="1" id="KW-1133">Transmembrane helix</keyword>
<feature type="transmembrane region" description="Helical" evidence="1">
    <location>
        <begin position="227"/>
        <end position="250"/>
    </location>
</feature>
<keyword evidence="1" id="KW-0812">Transmembrane</keyword>
<dbReference type="AlphaFoldDB" id="A0AAD7JHK3"/>
<feature type="transmembrane region" description="Helical" evidence="1">
    <location>
        <begin position="256"/>
        <end position="277"/>
    </location>
</feature>